<dbReference type="PANTHER" id="PTHR48020:SF12">
    <property type="entry name" value="PROTON MYO-INOSITOL COTRANSPORTER"/>
    <property type="match status" value="1"/>
</dbReference>
<dbReference type="InterPro" id="IPR020846">
    <property type="entry name" value="MFS_dom"/>
</dbReference>
<evidence type="ECO:0000256" key="4">
    <source>
        <dbReference type="ARBA" id="ARBA00022475"/>
    </source>
</evidence>
<keyword evidence="4" id="KW-1003">Cell membrane</keyword>
<dbReference type="SUPFAM" id="SSF103473">
    <property type="entry name" value="MFS general substrate transporter"/>
    <property type="match status" value="1"/>
</dbReference>
<dbReference type="EMBL" id="QMEY01000006">
    <property type="protein sequence ID" value="RBQ18974.1"/>
    <property type="molecule type" value="Genomic_DNA"/>
</dbReference>
<evidence type="ECO:0000313" key="12">
    <source>
        <dbReference type="Proteomes" id="UP000253303"/>
    </source>
</evidence>
<protein>
    <submittedName>
        <fullName evidence="11">MFS transporter</fullName>
    </submittedName>
</protein>
<feature type="transmembrane region" description="Helical" evidence="9">
    <location>
        <begin position="278"/>
        <end position="301"/>
    </location>
</feature>
<comment type="caution">
    <text evidence="11">The sequence shown here is derived from an EMBL/GenBank/DDBJ whole genome shotgun (WGS) entry which is preliminary data.</text>
</comment>
<dbReference type="InterPro" id="IPR003663">
    <property type="entry name" value="Sugar/inositol_transpt"/>
</dbReference>
<keyword evidence="12" id="KW-1185">Reference proteome</keyword>
<dbReference type="PRINTS" id="PR00171">
    <property type="entry name" value="SUGRTRNSPORT"/>
</dbReference>
<dbReference type="AlphaFoldDB" id="A0A366M093"/>
<feature type="transmembrane region" description="Helical" evidence="9">
    <location>
        <begin position="12"/>
        <end position="35"/>
    </location>
</feature>
<evidence type="ECO:0000256" key="3">
    <source>
        <dbReference type="ARBA" id="ARBA00022448"/>
    </source>
</evidence>
<dbReference type="Proteomes" id="UP000253303">
    <property type="component" value="Unassembled WGS sequence"/>
</dbReference>
<evidence type="ECO:0000256" key="7">
    <source>
        <dbReference type="ARBA" id="ARBA00023136"/>
    </source>
</evidence>
<dbReference type="InterPro" id="IPR047984">
    <property type="entry name" value="XylE-like"/>
</dbReference>
<keyword evidence="6 9" id="KW-1133">Transmembrane helix</keyword>
<sequence length="452" mass="47619">MSRSTSTKQIYFFGALGGLLFGYDTGVIAGALLFIRQELSLTPLAEGIVVSSLLVGAMVGAAFAGRLADSLGRRRLGQITAVTFAVGAVGAALAPGPAVLVLWRIVLGLAVGAASVTIPLYLAEIAPTRIRGAVSTLNALMITVGILVAYIMNSALAPFEAWRWMLGLAVLPALVMLGGLTTMPETPRWLIRKGRAAEAREVLARTRAPEEVEQELAQISEVERMERERAGLRDVFAPWLRRTLFIGAGLAALSQLVGINTIIYYAPTTLSTVGFGDSAAIIANAGIGVVNVAMTVVAIWLIDKVGRKPLLQYGALGMLASLAVLALTSLLSAEGSAVVGVVTVVCLALFIMSFAVSWGAVAWVVMSEIFPLNVRGAAMGVATFALWTANFIISLLFPVLLDALGIGLLFLGFAAICAVAFVFVRYLLVETKGRSLEEIELGLRGQKTATRA</sequence>
<keyword evidence="3 8" id="KW-0813">Transport</keyword>
<dbReference type="InterPro" id="IPR050814">
    <property type="entry name" value="Myo-inositol_Transporter"/>
</dbReference>
<evidence type="ECO:0000256" key="5">
    <source>
        <dbReference type="ARBA" id="ARBA00022692"/>
    </source>
</evidence>
<evidence type="ECO:0000256" key="8">
    <source>
        <dbReference type="RuleBase" id="RU003346"/>
    </source>
</evidence>
<keyword evidence="7 9" id="KW-0472">Membrane</keyword>
<accession>A0A366M093</accession>
<dbReference type="PROSITE" id="PS00216">
    <property type="entry name" value="SUGAR_TRANSPORT_1"/>
    <property type="match status" value="2"/>
</dbReference>
<feature type="transmembrane region" description="Helical" evidence="9">
    <location>
        <begin position="101"/>
        <end position="122"/>
    </location>
</feature>
<evidence type="ECO:0000256" key="6">
    <source>
        <dbReference type="ARBA" id="ARBA00022989"/>
    </source>
</evidence>
<dbReference type="RefSeq" id="WP_113981757.1">
    <property type="nucleotide sequence ID" value="NZ_QMEY01000006.1"/>
</dbReference>
<evidence type="ECO:0000256" key="1">
    <source>
        <dbReference type="ARBA" id="ARBA00004651"/>
    </source>
</evidence>
<evidence type="ECO:0000256" key="2">
    <source>
        <dbReference type="ARBA" id="ARBA00010992"/>
    </source>
</evidence>
<feature type="transmembrane region" description="Helical" evidence="9">
    <location>
        <begin position="243"/>
        <end position="266"/>
    </location>
</feature>
<feature type="transmembrane region" description="Helical" evidence="9">
    <location>
        <begin position="337"/>
        <end position="365"/>
    </location>
</feature>
<name>A0A366M093_9ACTN</name>
<feature type="transmembrane region" description="Helical" evidence="9">
    <location>
        <begin position="313"/>
        <end position="331"/>
    </location>
</feature>
<feature type="transmembrane region" description="Helical" evidence="9">
    <location>
        <begin position="47"/>
        <end position="64"/>
    </location>
</feature>
<dbReference type="Gene3D" id="1.20.1250.20">
    <property type="entry name" value="MFS general substrate transporter like domains"/>
    <property type="match status" value="1"/>
</dbReference>
<organism evidence="11 12">
    <name type="scientific">Spongiactinospora rosea</name>
    <dbReference type="NCBI Taxonomy" id="2248750"/>
    <lineage>
        <taxon>Bacteria</taxon>
        <taxon>Bacillati</taxon>
        <taxon>Actinomycetota</taxon>
        <taxon>Actinomycetes</taxon>
        <taxon>Streptosporangiales</taxon>
        <taxon>Streptosporangiaceae</taxon>
        <taxon>Spongiactinospora</taxon>
    </lineage>
</organism>
<comment type="subcellular location">
    <subcellularLocation>
        <location evidence="1">Cell membrane</location>
        <topology evidence="1">Multi-pass membrane protein</topology>
    </subcellularLocation>
</comment>
<keyword evidence="5 9" id="KW-0812">Transmembrane</keyword>
<dbReference type="NCBIfam" id="TIGR00879">
    <property type="entry name" value="SP"/>
    <property type="match status" value="1"/>
</dbReference>
<dbReference type="InterPro" id="IPR005828">
    <property type="entry name" value="MFS_sugar_transport-like"/>
</dbReference>
<dbReference type="PROSITE" id="PS50850">
    <property type="entry name" value="MFS"/>
    <property type="match status" value="1"/>
</dbReference>
<reference evidence="11 12" key="1">
    <citation type="submission" date="2018-06" db="EMBL/GenBank/DDBJ databases">
        <title>Sphaerisporangium craniellae sp. nov., isolated from a marine sponge in the South China Sea.</title>
        <authorList>
            <person name="Li L."/>
        </authorList>
    </citation>
    <scope>NUCLEOTIDE SEQUENCE [LARGE SCALE GENOMIC DNA]</scope>
    <source>
        <strain evidence="11 12">LHW63015</strain>
    </source>
</reference>
<feature type="transmembrane region" description="Helical" evidence="9">
    <location>
        <begin position="134"/>
        <end position="152"/>
    </location>
</feature>
<dbReference type="PROSITE" id="PS00217">
    <property type="entry name" value="SUGAR_TRANSPORT_2"/>
    <property type="match status" value="1"/>
</dbReference>
<dbReference type="FunFam" id="1.20.1250.20:FF:000073">
    <property type="entry name" value="MFS myo-inositol transporter, putative"/>
    <property type="match status" value="1"/>
</dbReference>
<dbReference type="GO" id="GO:0005886">
    <property type="term" value="C:plasma membrane"/>
    <property type="evidence" value="ECO:0007669"/>
    <property type="project" value="UniProtKB-SubCell"/>
</dbReference>
<dbReference type="GO" id="GO:0022857">
    <property type="term" value="F:transmembrane transporter activity"/>
    <property type="evidence" value="ECO:0007669"/>
    <property type="project" value="InterPro"/>
</dbReference>
<evidence type="ECO:0000259" key="10">
    <source>
        <dbReference type="PROSITE" id="PS50850"/>
    </source>
</evidence>
<dbReference type="OrthoDB" id="4008739at2"/>
<dbReference type="Pfam" id="PF00083">
    <property type="entry name" value="Sugar_tr"/>
    <property type="match status" value="1"/>
</dbReference>
<dbReference type="PANTHER" id="PTHR48020">
    <property type="entry name" value="PROTON MYO-INOSITOL COTRANSPORTER"/>
    <property type="match status" value="1"/>
</dbReference>
<feature type="domain" description="Major facilitator superfamily (MFS) profile" evidence="10">
    <location>
        <begin position="10"/>
        <end position="432"/>
    </location>
</feature>
<feature type="transmembrane region" description="Helical" evidence="9">
    <location>
        <begin position="76"/>
        <end position="95"/>
    </location>
</feature>
<feature type="transmembrane region" description="Helical" evidence="9">
    <location>
        <begin position="164"/>
        <end position="183"/>
    </location>
</feature>
<dbReference type="InterPro" id="IPR005829">
    <property type="entry name" value="Sugar_transporter_CS"/>
</dbReference>
<feature type="transmembrane region" description="Helical" evidence="9">
    <location>
        <begin position="403"/>
        <end position="428"/>
    </location>
</feature>
<evidence type="ECO:0000313" key="11">
    <source>
        <dbReference type="EMBL" id="RBQ18974.1"/>
    </source>
</evidence>
<evidence type="ECO:0000256" key="9">
    <source>
        <dbReference type="SAM" id="Phobius"/>
    </source>
</evidence>
<gene>
    <name evidence="11" type="ORF">DP939_17465</name>
</gene>
<proteinExistence type="inferred from homology"/>
<dbReference type="InterPro" id="IPR036259">
    <property type="entry name" value="MFS_trans_sf"/>
</dbReference>
<comment type="similarity">
    <text evidence="2 8">Belongs to the major facilitator superfamily. Sugar transporter (TC 2.A.1.1) family.</text>
</comment>
<dbReference type="CDD" id="cd17359">
    <property type="entry name" value="MFS_XylE_like"/>
    <property type="match status" value="1"/>
</dbReference>
<feature type="transmembrane region" description="Helical" evidence="9">
    <location>
        <begin position="377"/>
        <end position="397"/>
    </location>
</feature>